<evidence type="ECO:0000259" key="1">
    <source>
        <dbReference type="Pfam" id="PF01814"/>
    </source>
</evidence>
<dbReference type="EMBL" id="NFZW01000009">
    <property type="protein sequence ID" value="RFA36545.1"/>
    <property type="molecule type" value="Genomic_DNA"/>
</dbReference>
<dbReference type="Pfam" id="PF01814">
    <property type="entry name" value="Hemerythrin"/>
    <property type="match status" value="1"/>
</dbReference>
<feature type="domain" description="Hemerythrin-like" evidence="1">
    <location>
        <begin position="3"/>
        <end position="126"/>
    </location>
</feature>
<dbReference type="Proteomes" id="UP000256763">
    <property type="component" value="Unassembled WGS sequence"/>
</dbReference>
<accession>A0A3E0WX18</accession>
<organism evidence="2 3">
    <name type="scientific">Alkalilimnicola ehrlichii</name>
    <dbReference type="NCBI Taxonomy" id="351052"/>
    <lineage>
        <taxon>Bacteria</taxon>
        <taxon>Pseudomonadati</taxon>
        <taxon>Pseudomonadota</taxon>
        <taxon>Gammaproteobacteria</taxon>
        <taxon>Chromatiales</taxon>
        <taxon>Ectothiorhodospiraceae</taxon>
        <taxon>Alkalilimnicola</taxon>
    </lineage>
</organism>
<protein>
    <recommendedName>
        <fullName evidence="1">Hemerythrin-like domain-containing protein</fullName>
    </recommendedName>
</protein>
<dbReference type="RefSeq" id="WP_116301997.1">
    <property type="nucleotide sequence ID" value="NZ_NFZV01000007.1"/>
</dbReference>
<proteinExistence type="predicted"/>
<dbReference type="GO" id="GO:0005886">
    <property type="term" value="C:plasma membrane"/>
    <property type="evidence" value="ECO:0007669"/>
    <property type="project" value="TreeGrafter"/>
</dbReference>
<evidence type="ECO:0000313" key="2">
    <source>
        <dbReference type="EMBL" id="RFA36545.1"/>
    </source>
</evidence>
<dbReference type="PANTHER" id="PTHR39966:SF3">
    <property type="entry name" value="DUF438 DOMAIN-CONTAINING PROTEIN"/>
    <property type="match status" value="1"/>
</dbReference>
<comment type="caution">
    <text evidence="2">The sequence shown here is derived from an EMBL/GenBank/DDBJ whole genome shotgun (WGS) entry which is preliminary data.</text>
</comment>
<dbReference type="Gene3D" id="1.20.120.520">
    <property type="entry name" value="nmb1532 protein domain like"/>
    <property type="match status" value="1"/>
</dbReference>
<dbReference type="InterPro" id="IPR012312">
    <property type="entry name" value="Hemerythrin-like"/>
</dbReference>
<keyword evidence="3" id="KW-1185">Reference proteome</keyword>
<dbReference type="AlphaFoldDB" id="A0A3E0WX18"/>
<reference evidence="3" key="1">
    <citation type="submission" date="2017-05" db="EMBL/GenBank/DDBJ databases">
        <authorList>
            <person name="Sharma S."/>
            <person name="Sidhu C."/>
            <person name="Pinnaka A.K."/>
        </authorList>
    </citation>
    <scope>NUCLEOTIDE SEQUENCE [LARGE SCALE GENOMIC DNA]</scope>
    <source>
        <strain evidence="3">AK93</strain>
    </source>
</reference>
<sequence>MSTITRALHQEHADCDAHFSAAEAAVSESDWDTGRICFARFKQSLEAHLAKEEQVLFPEFERRTGMTAGPTAVMRQEHEQMRWLLEDLESAVFQADAERFLGLAESLMILIQQHNMKEENMLYPMADRAIPLSPEFLAALAVDPEALA</sequence>
<dbReference type="PANTHER" id="PTHR39966">
    <property type="entry name" value="BLL2471 PROTEIN-RELATED"/>
    <property type="match status" value="1"/>
</dbReference>
<name>A0A3E0WX18_9GAMM</name>
<evidence type="ECO:0000313" key="3">
    <source>
        <dbReference type="Proteomes" id="UP000256763"/>
    </source>
</evidence>
<gene>
    <name evidence="2" type="ORF">CAL65_11325</name>
</gene>
<dbReference type="OrthoDB" id="9792554at2"/>